<sequence>MKRAPTKRDANHVELTDLFEQLGCSVQDLSHAGVSGWPDVVVGCMGANHLVEFKNPETRYGRAGLNRNQREFAQRWRGGTLYAVSTGDEVIALVQNWRRPA</sequence>
<keyword evidence="2" id="KW-1185">Reference proteome</keyword>
<dbReference type="Proteomes" id="UP001321580">
    <property type="component" value="Unassembled WGS sequence"/>
</dbReference>
<dbReference type="EMBL" id="JASGBI010000002">
    <property type="protein sequence ID" value="MDI9240757.1"/>
    <property type="molecule type" value="Genomic_DNA"/>
</dbReference>
<organism evidence="1 2">
    <name type="scientific">Lysobacter stagni</name>
    <dbReference type="NCBI Taxonomy" id="3045172"/>
    <lineage>
        <taxon>Bacteria</taxon>
        <taxon>Pseudomonadati</taxon>
        <taxon>Pseudomonadota</taxon>
        <taxon>Gammaproteobacteria</taxon>
        <taxon>Lysobacterales</taxon>
        <taxon>Lysobacteraceae</taxon>
        <taxon>Lysobacter</taxon>
    </lineage>
</organism>
<evidence type="ECO:0008006" key="3">
    <source>
        <dbReference type="Google" id="ProtNLM"/>
    </source>
</evidence>
<accession>A0ABT6XKS7</accession>
<dbReference type="InterPro" id="IPR011856">
    <property type="entry name" value="tRNA_endonuc-like_dom_sf"/>
</dbReference>
<name>A0ABT6XKS7_9GAMM</name>
<protein>
    <recommendedName>
        <fullName evidence="3">VRR-NUC domain-containing protein</fullName>
    </recommendedName>
</protein>
<proteinExistence type="predicted"/>
<dbReference type="RefSeq" id="WP_283214238.1">
    <property type="nucleotide sequence ID" value="NZ_JASGBI010000002.1"/>
</dbReference>
<evidence type="ECO:0000313" key="2">
    <source>
        <dbReference type="Proteomes" id="UP001321580"/>
    </source>
</evidence>
<dbReference type="Gene3D" id="3.40.1350.10">
    <property type="match status" value="1"/>
</dbReference>
<gene>
    <name evidence="1" type="ORF">QLQ15_17780</name>
</gene>
<comment type="caution">
    <text evidence="1">The sequence shown here is derived from an EMBL/GenBank/DDBJ whole genome shotgun (WGS) entry which is preliminary data.</text>
</comment>
<reference evidence="1 2" key="1">
    <citation type="submission" date="2023-05" db="EMBL/GenBank/DDBJ databases">
        <title>Lysobacter sp. strain LF1 Genome sequencing and assembly.</title>
        <authorList>
            <person name="Jung Y."/>
        </authorList>
    </citation>
    <scope>NUCLEOTIDE SEQUENCE [LARGE SCALE GENOMIC DNA]</scope>
    <source>
        <strain evidence="1 2">LF1</strain>
    </source>
</reference>
<evidence type="ECO:0000313" key="1">
    <source>
        <dbReference type="EMBL" id="MDI9240757.1"/>
    </source>
</evidence>